<proteinExistence type="predicted"/>
<dbReference type="EMBL" id="OGUS01000110">
    <property type="protein sequence ID" value="SPC12026.1"/>
    <property type="molecule type" value="Genomic_DNA"/>
</dbReference>
<reference evidence="1 2" key="1">
    <citation type="submission" date="2018-01" db="EMBL/GenBank/DDBJ databases">
        <authorList>
            <person name="Clerissi C."/>
        </authorList>
    </citation>
    <scope>NUCLEOTIDE SEQUENCE [LARGE SCALE GENOMIC DNA]</scope>
    <source>
        <strain evidence="1">Cupriavidus oxalaticus LMG 2235</strain>
    </source>
</reference>
<dbReference type="Proteomes" id="UP000256862">
    <property type="component" value="Chromosome CO2235"/>
</dbReference>
<gene>
    <name evidence="1" type="ORF">CO2235_100046</name>
</gene>
<dbReference type="AlphaFoldDB" id="A0A976B9S6"/>
<accession>A0A976B9S6</accession>
<protein>
    <submittedName>
        <fullName evidence="1">Uncharacterized protein</fullName>
    </submittedName>
</protein>
<organism evidence="1 2">
    <name type="scientific">Cupriavidus oxalaticus</name>
    <dbReference type="NCBI Taxonomy" id="96344"/>
    <lineage>
        <taxon>Bacteria</taxon>
        <taxon>Pseudomonadati</taxon>
        <taxon>Pseudomonadota</taxon>
        <taxon>Betaproteobacteria</taxon>
        <taxon>Burkholderiales</taxon>
        <taxon>Burkholderiaceae</taxon>
        <taxon>Cupriavidus</taxon>
    </lineage>
</organism>
<sequence length="30" mass="3119">MSAGAIPCKVAPILSYTSEVTRRARLAGKA</sequence>
<evidence type="ECO:0000313" key="1">
    <source>
        <dbReference type="EMBL" id="SPC12026.1"/>
    </source>
</evidence>
<comment type="caution">
    <text evidence="1">The sequence shown here is derived from an EMBL/GenBank/DDBJ whole genome shotgun (WGS) entry which is preliminary data.</text>
</comment>
<name>A0A976B9S6_9BURK</name>
<evidence type="ECO:0000313" key="2">
    <source>
        <dbReference type="Proteomes" id="UP000256862"/>
    </source>
</evidence>